<feature type="compositionally biased region" description="Polar residues" evidence="6">
    <location>
        <begin position="275"/>
        <end position="286"/>
    </location>
</feature>
<feature type="compositionally biased region" description="Basic and acidic residues" evidence="6">
    <location>
        <begin position="515"/>
        <end position="527"/>
    </location>
</feature>
<keyword evidence="2" id="KW-0964">Secreted</keyword>
<feature type="non-terminal residue" evidence="9">
    <location>
        <position position="677"/>
    </location>
</feature>
<evidence type="ECO:0000313" key="10">
    <source>
        <dbReference type="Proteomes" id="UP000693946"/>
    </source>
</evidence>
<dbReference type="PROSITE" id="PS50025">
    <property type="entry name" value="LAM_G_DOMAIN"/>
    <property type="match status" value="1"/>
</dbReference>
<feature type="region of interest" description="Disordered" evidence="6">
    <location>
        <begin position="268"/>
        <end position="289"/>
    </location>
</feature>
<feature type="compositionally biased region" description="Low complexity" evidence="6">
    <location>
        <begin position="619"/>
        <end position="656"/>
    </location>
</feature>
<dbReference type="GO" id="GO:0005615">
    <property type="term" value="C:extracellular space"/>
    <property type="evidence" value="ECO:0007669"/>
    <property type="project" value="TreeGrafter"/>
</dbReference>
<evidence type="ECO:0000256" key="7">
    <source>
        <dbReference type="SAM" id="SignalP"/>
    </source>
</evidence>
<evidence type="ECO:0000256" key="1">
    <source>
        <dbReference type="ARBA" id="ARBA00004498"/>
    </source>
</evidence>
<accession>A0AAV6PDH9</accession>
<comment type="caution">
    <text evidence="5">Lacks conserved residue(s) required for the propagation of feature annotation.</text>
</comment>
<keyword evidence="3" id="KW-0272">Extracellular matrix</keyword>
<evidence type="ECO:0000256" key="5">
    <source>
        <dbReference type="PROSITE-ProRule" id="PRU00122"/>
    </source>
</evidence>
<evidence type="ECO:0000256" key="3">
    <source>
        <dbReference type="ARBA" id="ARBA00022530"/>
    </source>
</evidence>
<dbReference type="InterPro" id="IPR050149">
    <property type="entry name" value="Collagen_superfamily"/>
</dbReference>
<dbReference type="Pfam" id="PF02210">
    <property type="entry name" value="Laminin_G_2"/>
    <property type="match status" value="1"/>
</dbReference>
<evidence type="ECO:0000259" key="8">
    <source>
        <dbReference type="PROSITE" id="PS50025"/>
    </source>
</evidence>
<keyword evidence="10" id="KW-1185">Reference proteome</keyword>
<keyword evidence="7" id="KW-0732">Signal</keyword>
<dbReference type="Proteomes" id="UP000693946">
    <property type="component" value="Unassembled WGS sequence"/>
</dbReference>
<gene>
    <name evidence="9" type="ORF">JOB18_023506</name>
</gene>
<protein>
    <recommendedName>
        <fullName evidence="8">Laminin G domain-containing protein</fullName>
    </recommendedName>
</protein>
<evidence type="ECO:0000256" key="2">
    <source>
        <dbReference type="ARBA" id="ARBA00022525"/>
    </source>
</evidence>
<sequence length="677" mass="71510">MFLMRTVQLLMLYLLECDVVVTVLREDTWDFLRSEDVDLLHHFSQRVNVSVSMDGLRCPTLHVGRYGSVTVSTEQVFGQRFSEEFSLLMELRSSQMEESSVVSLLNSQHHVHLQLRLGLFSLTFISTQHREYEFTVGSLRDGRWHRVSLSVSPLWLEVYVDCSLVERVNWAYPWQRIATDGVLMVGGSLEGYETPFEGAVRQMTFVMGDPDAARDQCTLRQPTCNVVTSSAFWNPVSEGNSAHSTDPDQRPVIVLVDEPHTVLAVRSEDRGADATESSPFIPSSNERTVDFISPDSQQNVTSAIYKNVTPSVQPKGNWETNRLQPHLKVSEVGQHSSTPQSGDVIYGSDQRIYRNHRGAAGSVGPQGRRGCPGREGFLGFKGDKGSRGVSGMDGRRGDPGPPGPPGLPTLYLWRNSEDDWVAFRRSTFFHMLRAGWPVQPGPPGPMGEMGTPGLPGIPGDPGTRGASGHTGTMGEAGPKGVPGKRGSWGRNGSQGSDGMFGPRGQPGLQGPMGFKGEDGLQGEKGDEGFTGEPGPRGDSGETGIKGSKGEPGDDGPTGPPGPSGNRGTQGLPGPPGPQGDSGDDGVKGPPGLVGAPGATGDIGPPGLNGSEGDPGPTGPRGRTGPRGPSGLRGETGSPGPAGTQGQPGDDGPTGPKGEVGELGPVGNKGLPGIEGPM</sequence>
<dbReference type="GO" id="GO:0031012">
    <property type="term" value="C:extracellular matrix"/>
    <property type="evidence" value="ECO:0007669"/>
    <property type="project" value="TreeGrafter"/>
</dbReference>
<dbReference type="PANTHER" id="PTHR24023:SF1082">
    <property type="entry name" value="COLLAGEN TRIPLE HELIX REPEAT"/>
    <property type="match status" value="1"/>
</dbReference>
<feature type="signal peptide" evidence="7">
    <location>
        <begin position="1"/>
        <end position="17"/>
    </location>
</feature>
<feature type="region of interest" description="Disordered" evidence="6">
    <location>
        <begin position="357"/>
        <end position="405"/>
    </location>
</feature>
<dbReference type="AlphaFoldDB" id="A0AAV6PDH9"/>
<dbReference type="PANTHER" id="PTHR24023">
    <property type="entry name" value="COLLAGEN ALPHA"/>
    <property type="match status" value="1"/>
</dbReference>
<dbReference type="EMBL" id="JAGKHQ010001465">
    <property type="protein sequence ID" value="KAG7456373.1"/>
    <property type="molecule type" value="Genomic_DNA"/>
</dbReference>
<name>A0AAV6PDH9_SOLSE</name>
<feature type="region of interest" description="Disordered" evidence="6">
    <location>
        <begin position="441"/>
        <end position="677"/>
    </location>
</feature>
<comment type="caution">
    <text evidence="9">The sequence shown here is derived from an EMBL/GenBank/DDBJ whole genome shotgun (WGS) entry which is preliminary data.</text>
</comment>
<feature type="chain" id="PRO_5043529316" description="Laminin G domain-containing protein" evidence="7">
    <location>
        <begin position="18"/>
        <end position="677"/>
    </location>
</feature>
<evidence type="ECO:0000256" key="4">
    <source>
        <dbReference type="ARBA" id="ARBA00022737"/>
    </source>
</evidence>
<proteinExistence type="predicted"/>
<organism evidence="9 10">
    <name type="scientific">Solea senegalensis</name>
    <name type="common">Senegalese sole</name>
    <dbReference type="NCBI Taxonomy" id="28829"/>
    <lineage>
        <taxon>Eukaryota</taxon>
        <taxon>Metazoa</taxon>
        <taxon>Chordata</taxon>
        <taxon>Craniata</taxon>
        <taxon>Vertebrata</taxon>
        <taxon>Euteleostomi</taxon>
        <taxon>Actinopterygii</taxon>
        <taxon>Neopterygii</taxon>
        <taxon>Teleostei</taxon>
        <taxon>Neoteleostei</taxon>
        <taxon>Acanthomorphata</taxon>
        <taxon>Carangaria</taxon>
        <taxon>Pleuronectiformes</taxon>
        <taxon>Pleuronectoidei</taxon>
        <taxon>Soleidae</taxon>
        <taxon>Solea</taxon>
    </lineage>
</organism>
<dbReference type="InterPro" id="IPR008160">
    <property type="entry name" value="Collagen"/>
</dbReference>
<feature type="domain" description="Laminin G" evidence="8">
    <location>
        <begin position="60"/>
        <end position="224"/>
    </location>
</feature>
<reference evidence="9 10" key="1">
    <citation type="journal article" date="2021" name="Sci. Rep.">
        <title>Chromosome anchoring in Senegalese sole (Solea senegalensis) reveals sex-associated markers and genome rearrangements in flatfish.</title>
        <authorList>
            <person name="Guerrero-Cozar I."/>
            <person name="Gomez-Garrido J."/>
            <person name="Berbel C."/>
            <person name="Martinez-Blanch J.F."/>
            <person name="Alioto T."/>
            <person name="Claros M.G."/>
            <person name="Gagnaire P.A."/>
            <person name="Manchado M."/>
        </authorList>
    </citation>
    <scope>NUCLEOTIDE SEQUENCE [LARGE SCALE GENOMIC DNA]</scope>
    <source>
        <strain evidence="9">Sse05_10M</strain>
    </source>
</reference>
<dbReference type="InterPro" id="IPR048287">
    <property type="entry name" value="TSPN-like_N"/>
</dbReference>
<dbReference type="InterPro" id="IPR001791">
    <property type="entry name" value="Laminin_G"/>
</dbReference>
<evidence type="ECO:0000256" key="6">
    <source>
        <dbReference type="SAM" id="MobiDB-lite"/>
    </source>
</evidence>
<evidence type="ECO:0000313" key="9">
    <source>
        <dbReference type="EMBL" id="KAG7456373.1"/>
    </source>
</evidence>
<keyword evidence="4" id="KW-0677">Repeat</keyword>
<dbReference type="SMART" id="SM00210">
    <property type="entry name" value="TSPN"/>
    <property type="match status" value="1"/>
</dbReference>
<dbReference type="Pfam" id="PF01391">
    <property type="entry name" value="Collagen"/>
    <property type="match status" value="3"/>
</dbReference>
<comment type="subcellular location">
    <subcellularLocation>
        <location evidence="1">Secreted</location>
        <location evidence="1">Extracellular space</location>
        <location evidence="1">Extracellular matrix</location>
    </subcellularLocation>
</comment>